<name>A0A0U0TA30_MYCTX</name>
<proteinExistence type="predicted"/>
<protein>
    <submittedName>
        <fullName evidence="1">Uncharacterized protein</fullName>
    </submittedName>
</protein>
<evidence type="ECO:0000313" key="1">
    <source>
        <dbReference type="EMBL" id="COX40884.1"/>
    </source>
</evidence>
<sequence length="29" mass="3161">MSTIRFSGTLFAFRICKISISGPVCPLKS</sequence>
<evidence type="ECO:0000313" key="2">
    <source>
        <dbReference type="Proteomes" id="UP000038802"/>
    </source>
</evidence>
<dbReference type="AlphaFoldDB" id="A0A0U0TA30"/>
<accession>A0A0U0TA30</accession>
<dbReference type="EMBL" id="CSAE01001220">
    <property type="protein sequence ID" value="COX40884.1"/>
    <property type="molecule type" value="Genomic_DNA"/>
</dbReference>
<gene>
    <name evidence="1" type="ORF">ERS007703_05193</name>
</gene>
<organism evidence="1 2">
    <name type="scientific">Mycobacterium tuberculosis</name>
    <dbReference type="NCBI Taxonomy" id="1773"/>
    <lineage>
        <taxon>Bacteria</taxon>
        <taxon>Bacillati</taxon>
        <taxon>Actinomycetota</taxon>
        <taxon>Actinomycetes</taxon>
        <taxon>Mycobacteriales</taxon>
        <taxon>Mycobacteriaceae</taxon>
        <taxon>Mycobacterium</taxon>
        <taxon>Mycobacterium tuberculosis complex</taxon>
    </lineage>
</organism>
<dbReference type="Proteomes" id="UP000038802">
    <property type="component" value="Unassembled WGS sequence"/>
</dbReference>
<reference evidence="2" key="1">
    <citation type="submission" date="2015-03" db="EMBL/GenBank/DDBJ databases">
        <authorList>
            <consortium name="Pathogen Informatics"/>
        </authorList>
    </citation>
    <scope>NUCLEOTIDE SEQUENCE [LARGE SCALE GENOMIC DNA]</scope>
    <source>
        <strain evidence="2">K00500041</strain>
    </source>
</reference>